<comment type="caution">
    <text evidence="1">The sequence shown here is derived from an EMBL/GenBank/DDBJ whole genome shotgun (WGS) entry which is preliminary data.</text>
</comment>
<proteinExistence type="predicted"/>
<organism evidence="1 2">
    <name type="scientific">Candidatus Clostridium eludens</name>
    <dbReference type="NCBI Taxonomy" id="3381663"/>
    <lineage>
        <taxon>Bacteria</taxon>
        <taxon>Bacillati</taxon>
        <taxon>Bacillota</taxon>
        <taxon>Clostridia</taxon>
        <taxon>Eubacteriales</taxon>
        <taxon>Clostridiaceae</taxon>
        <taxon>Clostridium</taxon>
    </lineage>
</organism>
<evidence type="ECO:0000313" key="2">
    <source>
        <dbReference type="Proteomes" id="UP001623660"/>
    </source>
</evidence>
<accession>A0ABW8SLH9</accession>
<keyword evidence="2" id="KW-1185">Reference proteome</keyword>
<sequence>MWITQSGARLLLFLAFDLGFATSVNVSPLFKKYISERYEEVKILMNEHTYVPNLDLKND</sequence>
<dbReference type="EMBL" id="JBJHZX010000018">
    <property type="protein sequence ID" value="MFL0196532.1"/>
    <property type="molecule type" value="Genomic_DNA"/>
</dbReference>
<dbReference type="RefSeq" id="WP_406792640.1">
    <property type="nucleotide sequence ID" value="NZ_JBJHZX010000018.1"/>
</dbReference>
<dbReference type="Proteomes" id="UP001623660">
    <property type="component" value="Unassembled WGS sequence"/>
</dbReference>
<gene>
    <name evidence="1" type="ORF">ACJDU8_13340</name>
</gene>
<protein>
    <submittedName>
        <fullName evidence="1">Uncharacterized protein</fullName>
    </submittedName>
</protein>
<reference evidence="1 2" key="1">
    <citation type="submission" date="2024-11" db="EMBL/GenBank/DDBJ databases">
        <authorList>
            <person name="Heng Y.C."/>
            <person name="Lim A.C.H."/>
            <person name="Lee J.K.Y."/>
            <person name="Kittelmann S."/>
        </authorList>
    </citation>
    <scope>NUCLEOTIDE SEQUENCE [LARGE SCALE GENOMIC DNA]</scope>
    <source>
        <strain evidence="1 2">WILCCON 0269</strain>
    </source>
</reference>
<name>A0ABW8SLH9_9CLOT</name>
<evidence type="ECO:0000313" key="1">
    <source>
        <dbReference type="EMBL" id="MFL0196532.1"/>
    </source>
</evidence>